<keyword evidence="1" id="KW-0732">Signal</keyword>
<sequence length="155" mass="16772">MILRIILLIACTIPSSCIASSNEWKAYIQLIEQADNKTLHAFPGKIDSIGDTLDAAHTEELTTALSMALIKDPISVINAANSLDKSTDALKQRFGTSMVCGIPLITHANQMKIEEYFAKAEPVLEKAGAAAAKCLSNMRDTIDEVRQETAKNSGH</sequence>
<accession>A0ABY2ZQE7</accession>
<name>A0ABY2ZQE7_9GAMM</name>
<evidence type="ECO:0000313" key="2">
    <source>
        <dbReference type="EMBL" id="TPV45266.1"/>
    </source>
</evidence>
<evidence type="ECO:0000313" key="3">
    <source>
        <dbReference type="Proteomes" id="UP000315469"/>
    </source>
</evidence>
<feature type="chain" id="PRO_5047193290" description="Lipoprotein" evidence="1">
    <location>
        <begin position="20"/>
        <end position="155"/>
    </location>
</feature>
<dbReference type="RefSeq" id="WP_140915419.1">
    <property type="nucleotide sequence ID" value="NZ_CP045722.1"/>
</dbReference>
<proteinExistence type="predicted"/>
<gene>
    <name evidence="2" type="ORF">FJW02_00385</name>
</gene>
<reference evidence="2 3" key="1">
    <citation type="submission" date="2019-06" db="EMBL/GenBank/DDBJ databases">
        <title>Taxogenomics and systematics of the genus Pantoea.</title>
        <authorList>
            <person name="Tambong J.T."/>
        </authorList>
    </citation>
    <scope>NUCLEOTIDE SEQUENCE [LARGE SCALE GENOMIC DNA]</scope>
    <source>
        <strain evidence="2 3">LMG 24197</strain>
    </source>
</reference>
<feature type="signal peptide" evidence="1">
    <location>
        <begin position="1"/>
        <end position="19"/>
    </location>
</feature>
<evidence type="ECO:0000256" key="1">
    <source>
        <dbReference type="SAM" id="SignalP"/>
    </source>
</evidence>
<dbReference type="EMBL" id="VHJB01000007">
    <property type="protein sequence ID" value="TPV45266.1"/>
    <property type="molecule type" value="Genomic_DNA"/>
</dbReference>
<keyword evidence="3" id="KW-1185">Reference proteome</keyword>
<dbReference type="Proteomes" id="UP000315469">
    <property type="component" value="Unassembled WGS sequence"/>
</dbReference>
<dbReference type="GeneID" id="90523504"/>
<comment type="caution">
    <text evidence="2">The sequence shown here is derived from an EMBL/GenBank/DDBJ whole genome shotgun (WGS) entry which is preliminary data.</text>
</comment>
<evidence type="ECO:0008006" key="4">
    <source>
        <dbReference type="Google" id="ProtNLM"/>
    </source>
</evidence>
<organism evidence="2 3">
    <name type="scientific">Pantoea eucalypti</name>
    <dbReference type="NCBI Taxonomy" id="470933"/>
    <lineage>
        <taxon>Bacteria</taxon>
        <taxon>Pseudomonadati</taxon>
        <taxon>Pseudomonadota</taxon>
        <taxon>Gammaproteobacteria</taxon>
        <taxon>Enterobacterales</taxon>
        <taxon>Erwiniaceae</taxon>
        <taxon>Pantoea</taxon>
    </lineage>
</organism>
<protein>
    <recommendedName>
        <fullName evidence="4">Lipoprotein</fullName>
    </recommendedName>
</protein>